<accession>A0ABN2JU12</accession>
<proteinExistence type="predicted"/>
<dbReference type="EMBL" id="BAAALS010000002">
    <property type="protein sequence ID" value="GAA1736992.1"/>
    <property type="molecule type" value="Genomic_DNA"/>
</dbReference>
<comment type="caution">
    <text evidence="1">The sequence shown here is derived from an EMBL/GenBank/DDBJ whole genome shotgun (WGS) entry which is preliminary data.</text>
</comment>
<reference evidence="1 2" key="1">
    <citation type="journal article" date="2019" name="Int. J. Syst. Evol. Microbiol.">
        <title>The Global Catalogue of Microorganisms (GCM) 10K type strain sequencing project: providing services to taxonomists for standard genome sequencing and annotation.</title>
        <authorList>
            <consortium name="The Broad Institute Genomics Platform"/>
            <consortium name="The Broad Institute Genome Sequencing Center for Infectious Disease"/>
            <person name="Wu L."/>
            <person name="Ma J."/>
        </authorList>
    </citation>
    <scope>NUCLEOTIDE SEQUENCE [LARGE SCALE GENOMIC DNA]</scope>
    <source>
        <strain evidence="1 2">JCM 13249</strain>
    </source>
</reference>
<name>A0ABN2JU12_9ACTN</name>
<evidence type="ECO:0000313" key="2">
    <source>
        <dbReference type="Proteomes" id="UP001500655"/>
    </source>
</evidence>
<protein>
    <submittedName>
        <fullName evidence="1">Uncharacterized protein</fullName>
    </submittedName>
</protein>
<evidence type="ECO:0000313" key="1">
    <source>
        <dbReference type="EMBL" id="GAA1736992.1"/>
    </source>
</evidence>
<sequence>MQRTAPEREAHPVPLPAPSGGGWFLILRDAAAFAALADRVDRDRLAASRVFVESNDNIVFLELTRA</sequence>
<organism evidence="1 2">
    <name type="scientific">Luedemannella helvata</name>
    <dbReference type="NCBI Taxonomy" id="349315"/>
    <lineage>
        <taxon>Bacteria</taxon>
        <taxon>Bacillati</taxon>
        <taxon>Actinomycetota</taxon>
        <taxon>Actinomycetes</taxon>
        <taxon>Micromonosporales</taxon>
        <taxon>Micromonosporaceae</taxon>
        <taxon>Luedemannella</taxon>
    </lineage>
</organism>
<gene>
    <name evidence="1" type="ORF">GCM10009681_04470</name>
</gene>
<dbReference type="Proteomes" id="UP001500655">
    <property type="component" value="Unassembled WGS sequence"/>
</dbReference>
<dbReference type="RefSeq" id="WP_344076197.1">
    <property type="nucleotide sequence ID" value="NZ_BAAALS010000002.1"/>
</dbReference>
<keyword evidence="2" id="KW-1185">Reference proteome</keyword>